<gene>
    <name evidence="1" type="ORF">PG994_014069</name>
</gene>
<dbReference type="RefSeq" id="XP_066708607.1">
    <property type="nucleotide sequence ID" value="XM_066865478.1"/>
</dbReference>
<dbReference type="Proteomes" id="UP001480595">
    <property type="component" value="Unassembled WGS sequence"/>
</dbReference>
<dbReference type="GeneID" id="92098541"/>
<sequence>MIIHYPHSGVTTTYGWHTEPDAQWEAACDWIALNTTCRLLRSLGMDVWYRTRRFAMSSSLPQRLQQLNLRPGLPSPSSSQPKLSKMSQPLGLDRIEGVILVDCTPRSPAGLLGLPKWLTLFPKLRHCTLVYGHGCNGSYGKLQAAVTDSPSETAEGQHMEAGPPDLLDLLHDIGMPENIQIDIVVLVRREDPFTNVHKLMSDLRHNVYPMLRLKARALKRQAEAVASDKGS</sequence>
<keyword evidence="2" id="KW-1185">Reference proteome</keyword>
<evidence type="ECO:0000313" key="2">
    <source>
        <dbReference type="Proteomes" id="UP001480595"/>
    </source>
</evidence>
<dbReference type="EMBL" id="JAQQWL010000015">
    <property type="protein sequence ID" value="KAK8041062.1"/>
    <property type="molecule type" value="Genomic_DNA"/>
</dbReference>
<evidence type="ECO:0000313" key="1">
    <source>
        <dbReference type="EMBL" id="KAK8041062.1"/>
    </source>
</evidence>
<protein>
    <submittedName>
        <fullName evidence="1">Uncharacterized protein</fullName>
    </submittedName>
</protein>
<proteinExistence type="predicted"/>
<reference evidence="1 2" key="1">
    <citation type="submission" date="2023-01" db="EMBL/GenBank/DDBJ databases">
        <title>Analysis of 21 Apiospora genomes using comparative genomics revels a genus with tremendous synthesis potential of carbohydrate active enzymes and secondary metabolites.</title>
        <authorList>
            <person name="Sorensen T."/>
        </authorList>
    </citation>
    <scope>NUCLEOTIDE SEQUENCE [LARGE SCALE GENOMIC DNA]</scope>
    <source>
        <strain evidence="1 2">CBS 135458</strain>
    </source>
</reference>
<name>A0ABR1T3P6_9PEZI</name>
<accession>A0ABR1T3P6</accession>
<comment type="caution">
    <text evidence="1">The sequence shown here is derived from an EMBL/GenBank/DDBJ whole genome shotgun (WGS) entry which is preliminary data.</text>
</comment>
<organism evidence="1 2">
    <name type="scientific">Apiospora phragmitis</name>
    <dbReference type="NCBI Taxonomy" id="2905665"/>
    <lineage>
        <taxon>Eukaryota</taxon>
        <taxon>Fungi</taxon>
        <taxon>Dikarya</taxon>
        <taxon>Ascomycota</taxon>
        <taxon>Pezizomycotina</taxon>
        <taxon>Sordariomycetes</taxon>
        <taxon>Xylariomycetidae</taxon>
        <taxon>Amphisphaeriales</taxon>
        <taxon>Apiosporaceae</taxon>
        <taxon>Apiospora</taxon>
    </lineage>
</organism>